<comment type="caution">
    <text evidence="13">The sequence shown here is derived from an EMBL/GenBank/DDBJ whole genome shotgun (WGS) entry which is preliminary data.</text>
</comment>
<dbReference type="Proteomes" id="UP000823388">
    <property type="component" value="Chromosome 5N"/>
</dbReference>
<evidence type="ECO:0000256" key="4">
    <source>
        <dbReference type="ARBA" id="ARBA00022640"/>
    </source>
</evidence>
<reference evidence="13" key="1">
    <citation type="submission" date="2020-05" db="EMBL/GenBank/DDBJ databases">
        <title>WGS assembly of Panicum virgatum.</title>
        <authorList>
            <person name="Lovell J.T."/>
            <person name="Jenkins J."/>
            <person name="Shu S."/>
            <person name="Juenger T.E."/>
            <person name="Schmutz J."/>
        </authorList>
    </citation>
    <scope>NUCLEOTIDE SEQUENCE</scope>
    <source>
        <strain evidence="13">AP13</strain>
    </source>
</reference>
<evidence type="ECO:0000256" key="3">
    <source>
        <dbReference type="ARBA" id="ARBA00022528"/>
    </source>
</evidence>
<evidence type="ECO:0000256" key="10">
    <source>
        <dbReference type="ARBA" id="ARBA00023136"/>
    </source>
</evidence>
<dbReference type="InterPro" id="IPR039606">
    <property type="entry name" value="Phytol/farnesol_kinase"/>
</dbReference>
<keyword evidence="6 12" id="KW-0812">Transmembrane</keyword>
<feature type="transmembrane region" description="Helical" evidence="12">
    <location>
        <begin position="236"/>
        <end position="254"/>
    </location>
</feature>
<keyword evidence="8" id="KW-0809">Transit peptide</keyword>
<keyword evidence="5" id="KW-0808">Transferase</keyword>
<feature type="transmembrane region" description="Helical" evidence="12">
    <location>
        <begin position="202"/>
        <end position="224"/>
    </location>
</feature>
<keyword evidence="4" id="KW-0934">Plastid</keyword>
<feature type="transmembrane region" description="Helical" evidence="12">
    <location>
        <begin position="72"/>
        <end position="94"/>
    </location>
</feature>
<dbReference type="GO" id="GO:0031969">
    <property type="term" value="C:chloroplast membrane"/>
    <property type="evidence" value="ECO:0007669"/>
    <property type="project" value="UniProtKB-SubCell"/>
</dbReference>
<comment type="subcellular location">
    <subcellularLocation>
        <location evidence="1">Plastid</location>
        <location evidence="1">Chloroplast membrane</location>
        <topology evidence="1">Multi-pass membrane protein</topology>
    </subcellularLocation>
</comment>
<keyword evidence="10 12" id="KW-0472">Membrane</keyword>
<evidence type="ECO:0000256" key="7">
    <source>
        <dbReference type="ARBA" id="ARBA00022777"/>
    </source>
</evidence>
<evidence type="ECO:0000256" key="11">
    <source>
        <dbReference type="SAM" id="MobiDB-lite"/>
    </source>
</evidence>
<protein>
    <submittedName>
        <fullName evidence="13">Uncharacterized protein</fullName>
    </submittedName>
</protein>
<accession>A0A8T0S215</accession>
<comment type="similarity">
    <text evidence="2">Belongs to the polyprenol kinase family.</text>
</comment>
<evidence type="ECO:0000256" key="1">
    <source>
        <dbReference type="ARBA" id="ARBA00004508"/>
    </source>
</evidence>
<dbReference type="GO" id="GO:0016301">
    <property type="term" value="F:kinase activity"/>
    <property type="evidence" value="ECO:0007669"/>
    <property type="project" value="UniProtKB-KW"/>
</dbReference>
<evidence type="ECO:0000256" key="9">
    <source>
        <dbReference type="ARBA" id="ARBA00022989"/>
    </source>
</evidence>
<evidence type="ECO:0000256" key="6">
    <source>
        <dbReference type="ARBA" id="ARBA00022692"/>
    </source>
</evidence>
<keyword evidence="14" id="KW-1185">Reference proteome</keyword>
<evidence type="ECO:0000256" key="12">
    <source>
        <dbReference type="SAM" id="Phobius"/>
    </source>
</evidence>
<sequence>MLSLGAHVSALPSSPPHAPLHYSRRLSPSPTAPAAAASSAPRSLCFLRRGPSRFAAERTRRPTMAEAIQLEAAAGLAHDLGCSAVTAGVALALLKFFEELAKRGVFDQKFSRKLVHISVGLVFLLFWPLFSSGTYAPFLAALAPGVNIIRMLLLGLGLVKNEAMVKSISRSGDHRELLKGPLYYATTITFATSVLWRSSPIAIALICNLCAGDGIADVLGRRLGKEKLPYNPNKSYAGSIAMAVGGFLASLGYMHYFHTFGFIEETWNMALGFLVVSIAATLVESHPISTELDDNLTIPLTSFLVGSLIF</sequence>
<evidence type="ECO:0000313" key="13">
    <source>
        <dbReference type="EMBL" id="KAG2592691.1"/>
    </source>
</evidence>
<organism evidence="13 14">
    <name type="scientific">Panicum virgatum</name>
    <name type="common">Blackwell switchgrass</name>
    <dbReference type="NCBI Taxonomy" id="38727"/>
    <lineage>
        <taxon>Eukaryota</taxon>
        <taxon>Viridiplantae</taxon>
        <taxon>Streptophyta</taxon>
        <taxon>Embryophyta</taxon>
        <taxon>Tracheophyta</taxon>
        <taxon>Spermatophyta</taxon>
        <taxon>Magnoliopsida</taxon>
        <taxon>Liliopsida</taxon>
        <taxon>Poales</taxon>
        <taxon>Poaceae</taxon>
        <taxon>PACMAD clade</taxon>
        <taxon>Panicoideae</taxon>
        <taxon>Panicodae</taxon>
        <taxon>Paniceae</taxon>
        <taxon>Panicinae</taxon>
        <taxon>Panicum</taxon>
        <taxon>Panicum sect. Hiantes</taxon>
    </lineage>
</organism>
<keyword evidence="3" id="KW-0150">Chloroplast</keyword>
<proteinExistence type="inferred from homology"/>
<feature type="transmembrane region" description="Helical" evidence="12">
    <location>
        <begin position="114"/>
        <end position="130"/>
    </location>
</feature>
<feature type="compositionally biased region" description="Low complexity" evidence="11">
    <location>
        <begin position="19"/>
        <end position="35"/>
    </location>
</feature>
<keyword evidence="7" id="KW-0418">Kinase</keyword>
<feature type="transmembrane region" description="Helical" evidence="12">
    <location>
        <begin position="136"/>
        <end position="159"/>
    </location>
</feature>
<evidence type="ECO:0000256" key="8">
    <source>
        <dbReference type="ARBA" id="ARBA00022946"/>
    </source>
</evidence>
<feature type="region of interest" description="Disordered" evidence="11">
    <location>
        <begin position="8"/>
        <end position="35"/>
    </location>
</feature>
<evidence type="ECO:0000313" key="14">
    <source>
        <dbReference type="Proteomes" id="UP000823388"/>
    </source>
</evidence>
<evidence type="ECO:0000256" key="2">
    <source>
        <dbReference type="ARBA" id="ARBA00010794"/>
    </source>
</evidence>
<gene>
    <name evidence="13" type="ORF">PVAP13_5NG573700</name>
</gene>
<dbReference type="EMBL" id="CM029046">
    <property type="protein sequence ID" value="KAG2592691.1"/>
    <property type="molecule type" value="Genomic_DNA"/>
</dbReference>
<dbReference type="OrthoDB" id="5673at2759"/>
<evidence type="ECO:0000256" key="5">
    <source>
        <dbReference type="ARBA" id="ARBA00022679"/>
    </source>
</evidence>
<keyword evidence="9 12" id="KW-1133">Transmembrane helix</keyword>
<dbReference type="PANTHER" id="PTHR32523">
    <property type="entry name" value="PHYTOL KINASE 1, CHLOROPLASTIC"/>
    <property type="match status" value="1"/>
</dbReference>
<dbReference type="AlphaFoldDB" id="A0A8T0S215"/>
<name>A0A8T0S215_PANVG</name>
<feature type="transmembrane region" description="Helical" evidence="12">
    <location>
        <begin position="266"/>
        <end position="283"/>
    </location>
</feature>
<dbReference type="PANTHER" id="PTHR32523:SF7">
    <property type="entry name" value="FARNESOL KINASE, CHLOROPLASTIC"/>
    <property type="match status" value="1"/>
</dbReference>